<keyword evidence="2" id="KW-0413">Isomerase</keyword>
<feature type="domain" description="DSBA-like thioredoxin" evidence="1">
    <location>
        <begin position="240"/>
        <end position="425"/>
    </location>
</feature>
<sequence length="431" mass="48415">MNVAELVRPTLMRWLASGTRQSLMRFGHEAVRRARFQPVRLIYFHRSDDPYCQLMVQALPELAERFDVTVEPRVIERLPAAMYPDPARYEALSILDAARMARLYGIGFPVTAMVPDRLSVSMANRYLASRQDDPAFFSIAEEIGAKLWRRDGAAIRSICGPADMDGAALRANEKLLGRLGHYASATVYCGGEFYPGLERLDHLERRLNAMDLGDGEVHFELHRLWRHGLQRMDRLIAGRTIDLFFSVRSPYSYLALSLMRDLMRATAVQIRLKPVLPMVMRGLPVPPMKGRYILFDAGREARLENLPFGHIADPVGRATERAMAVGMALGQGGQDFDFFHAFMCQVWAEGREGASDAGLARALEMAGISRAAIVRALPDDVWRVRAHENLQDMMRRGSWGVPTLSAGGETLWGQDRIWAALDALQQPPVTH</sequence>
<dbReference type="PANTHER" id="PTHR42943">
    <property type="entry name" value="GLUTATHIONE S-TRANSFERASE KAPPA"/>
    <property type="match status" value="1"/>
</dbReference>
<dbReference type="InterPro" id="IPR001853">
    <property type="entry name" value="DSBA-like_thioredoxin_dom"/>
</dbReference>
<dbReference type="InParanoid" id="A0A3M0C470"/>
<dbReference type="InterPro" id="IPR051924">
    <property type="entry name" value="GST_Kappa/NadH"/>
</dbReference>
<dbReference type="GO" id="GO:0016491">
    <property type="term" value="F:oxidoreductase activity"/>
    <property type="evidence" value="ECO:0007669"/>
    <property type="project" value="InterPro"/>
</dbReference>
<gene>
    <name evidence="2" type="ORF">BXY39_2922</name>
</gene>
<keyword evidence="3" id="KW-1185">Reference proteome</keyword>
<comment type="caution">
    <text evidence="2">The sequence shown here is derived from an EMBL/GenBank/DDBJ whole genome shotgun (WGS) entry which is preliminary data.</text>
</comment>
<evidence type="ECO:0000313" key="3">
    <source>
        <dbReference type="Proteomes" id="UP000271227"/>
    </source>
</evidence>
<name>A0A3M0C470_9PROT</name>
<dbReference type="OrthoDB" id="5244108at2"/>
<dbReference type="GO" id="GO:0016853">
    <property type="term" value="F:isomerase activity"/>
    <property type="evidence" value="ECO:0007669"/>
    <property type="project" value="UniProtKB-KW"/>
</dbReference>
<dbReference type="EMBL" id="REFR01000013">
    <property type="protein sequence ID" value="RMB04651.1"/>
    <property type="molecule type" value="Genomic_DNA"/>
</dbReference>
<protein>
    <submittedName>
        <fullName evidence="2">2-hydroxychromene-2-carboxylate isomerase</fullName>
    </submittedName>
</protein>
<evidence type="ECO:0000259" key="1">
    <source>
        <dbReference type="Pfam" id="PF01323"/>
    </source>
</evidence>
<reference evidence="2 3" key="1">
    <citation type="submission" date="2018-10" db="EMBL/GenBank/DDBJ databases">
        <title>Genomic Encyclopedia of Archaeal and Bacterial Type Strains, Phase II (KMG-II): from individual species to whole genera.</title>
        <authorList>
            <person name="Goeker M."/>
        </authorList>
    </citation>
    <scope>NUCLEOTIDE SEQUENCE [LARGE SCALE GENOMIC DNA]</scope>
    <source>
        <strain evidence="2 3">DSM 25217</strain>
    </source>
</reference>
<dbReference type="PANTHER" id="PTHR42943:SF2">
    <property type="entry name" value="GLUTATHIONE S-TRANSFERASE KAPPA 1"/>
    <property type="match status" value="1"/>
</dbReference>
<dbReference type="Gene3D" id="3.40.30.10">
    <property type="entry name" value="Glutaredoxin"/>
    <property type="match status" value="1"/>
</dbReference>
<organism evidence="2 3">
    <name type="scientific">Eilatimonas milleporae</name>
    <dbReference type="NCBI Taxonomy" id="911205"/>
    <lineage>
        <taxon>Bacteria</taxon>
        <taxon>Pseudomonadati</taxon>
        <taxon>Pseudomonadota</taxon>
        <taxon>Alphaproteobacteria</taxon>
        <taxon>Kordiimonadales</taxon>
        <taxon>Kordiimonadaceae</taxon>
        <taxon>Eilatimonas</taxon>
    </lineage>
</organism>
<proteinExistence type="predicted"/>
<dbReference type="RefSeq" id="WP_121939564.1">
    <property type="nucleotide sequence ID" value="NZ_REFR01000013.1"/>
</dbReference>
<evidence type="ECO:0000313" key="2">
    <source>
        <dbReference type="EMBL" id="RMB04651.1"/>
    </source>
</evidence>
<dbReference type="SUPFAM" id="SSF52833">
    <property type="entry name" value="Thioredoxin-like"/>
    <property type="match status" value="2"/>
</dbReference>
<dbReference type="AlphaFoldDB" id="A0A3M0C470"/>
<dbReference type="Pfam" id="PF01323">
    <property type="entry name" value="DSBA"/>
    <property type="match status" value="1"/>
</dbReference>
<accession>A0A3M0C470</accession>
<dbReference type="InterPro" id="IPR036249">
    <property type="entry name" value="Thioredoxin-like_sf"/>
</dbReference>
<dbReference type="Proteomes" id="UP000271227">
    <property type="component" value="Unassembled WGS sequence"/>
</dbReference>